<dbReference type="PANTHER" id="PTHR28623:SF1">
    <property type="entry name" value="PROTEIN FAM118B"/>
    <property type="match status" value="1"/>
</dbReference>
<keyword evidence="4" id="KW-1185">Reference proteome</keyword>
<gene>
    <name evidence="3" type="ORF">ACFFVF_13850</name>
</gene>
<dbReference type="Pfam" id="PF13289">
    <property type="entry name" value="SIR2_2"/>
    <property type="match status" value="1"/>
</dbReference>
<organism evidence="3 4">
    <name type="scientific">Flavobacterium jumunjinense</name>
    <dbReference type="NCBI Taxonomy" id="998845"/>
    <lineage>
        <taxon>Bacteria</taxon>
        <taxon>Pseudomonadati</taxon>
        <taxon>Bacteroidota</taxon>
        <taxon>Flavobacteriia</taxon>
        <taxon>Flavobacteriales</taxon>
        <taxon>Flavobacteriaceae</taxon>
        <taxon>Flavobacterium</taxon>
    </lineage>
</organism>
<sequence length="851" mass="99461">MSLLPQEKLTDLLKQKKVIPFIGAGFSSATANVPGWLGLIKNGLEYARVRNIDTRNLIEQSENELSKNNLLEAANFLKEVLNAPSFPFSNWIKEEFENLKIVSSDLINSVLDLNQDIIFTTNYDTLLTSYNNIENKQLFIHNEYDQALNSLKLNNEIVMHLHGIFSKPDSLILSKNDYDLLNKNLGYKSFMQKMLSDYHFLFIGCSKDGVMDDDFLIVFNFIKDWFSISSNQHFILLHEKEVTNKNHIKLLTECNIESIVYGNDYNLLSPFINSINPNYVERQEKISKYQDKLDSEFKRIATKTKNFTTETNSLDSFLSSNLNSKYDWVDSEKMKAFENILSDYNNSIKNKKEKLKFTQTIILSIFNISELKEKVELWSKYSESPKNLDPLNFITTALIAYDCLLKIPKEIVSDIKHSNHYNVLHYGFYNDNLGKFINEIKLYKKLNLNLEEKCSDDRYLFENLKRIIQSLKSFLELDSETFYKEIENATINKNIPKSFIVIVTDKSITLRNENDQSIIYAELPLNENFRVSKIEIVSVENKILIFGFNSNTCFYWNPKEDIFMNTFYFSEKYQINDFIIDKEDNEIVVYLKVNGQIIVLKKFIEENKIDILENFTSSIKYSNGFLSLKRMDSSYKGDVFYKTDFSGKTNTLFTVNSLVDELKCNKILNELITDFVKDDPFGNWLSIIDVKQLYRIEKEGKEIIILRSSFLTQQDSSVLFIFEIIQEELILKELIHLKYSVCFCLDYFITEQNNLKLVCGYLNMNGNKVLCEVIELDENYKIIFNKIFNNATISEDFNTTDTLECFFTNENTIILKIEREKILTFSLVDESKNKIQILENINTVKFYNSIK</sequence>
<dbReference type="PANTHER" id="PTHR28623">
    <property type="entry name" value="PROTEIN FAM118B"/>
    <property type="match status" value="1"/>
</dbReference>
<evidence type="ECO:0000256" key="2">
    <source>
        <dbReference type="ARBA" id="ARBA00022990"/>
    </source>
</evidence>
<dbReference type="RefSeq" id="WP_236455359.1">
    <property type="nucleotide sequence ID" value="NZ_CBCSGE010000004.1"/>
</dbReference>
<protein>
    <submittedName>
        <fullName evidence="3">SIR2 family protein</fullName>
    </submittedName>
</protein>
<evidence type="ECO:0000313" key="4">
    <source>
        <dbReference type="Proteomes" id="UP001589607"/>
    </source>
</evidence>
<name>A0ABV5GQI7_9FLAO</name>
<evidence type="ECO:0000256" key="1">
    <source>
        <dbReference type="ARBA" id="ARBA00022553"/>
    </source>
</evidence>
<reference evidence="3 4" key="1">
    <citation type="submission" date="2024-09" db="EMBL/GenBank/DDBJ databases">
        <authorList>
            <person name="Sun Q."/>
            <person name="Mori K."/>
        </authorList>
    </citation>
    <scope>NUCLEOTIDE SEQUENCE [LARGE SCALE GENOMIC DNA]</scope>
    <source>
        <strain evidence="3 4">CECT 7955</strain>
    </source>
</reference>
<proteinExistence type="predicted"/>
<keyword evidence="2" id="KW-0007">Acetylation</keyword>
<accession>A0ABV5GQI7</accession>
<dbReference type="EMBL" id="JBHMEY010000060">
    <property type="protein sequence ID" value="MFB9097601.1"/>
    <property type="molecule type" value="Genomic_DNA"/>
</dbReference>
<keyword evidence="1" id="KW-0597">Phosphoprotein</keyword>
<evidence type="ECO:0000313" key="3">
    <source>
        <dbReference type="EMBL" id="MFB9097601.1"/>
    </source>
</evidence>
<dbReference type="InterPro" id="IPR038916">
    <property type="entry name" value="FAM118"/>
</dbReference>
<dbReference type="Proteomes" id="UP001589607">
    <property type="component" value="Unassembled WGS sequence"/>
</dbReference>
<comment type="caution">
    <text evidence="3">The sequence shown here is derived from an EMBL/GenBank/DDBJ whole genome shotgun (WGS) entry which is preliminary data.</text>
</comment>